<accession>A0ABW7CGB8</accession>
<dbReference type="Gene3D" id="1.10.260.40">
    <property type="entry name" value="lambda repressor-like DNA-binding domains"/>
    <property type="match status" value="1"/>
</dbReference>
<dbReference type="Pfam" id="PF13443">
    <property type="entry name" value="HTH_26"/>
    <property type="match status" value="1"/>
</dbReference>
<evidence type="ECO:0000313" key="2">
    <source>
        <dbReference type="EMBL" id="MFG6075246.1"/>
    </source>
</evidence>
<comment type="caution">
    <text evidence="2">The sequence shown here is derived from an EMBL/GenBank/DDBJ whole genome shotgun (WGS) entry which is preliminary data.</text>
</comment>
<dbReference type="SMART" id="SM00530">
    <property type="entry name" value="HTH_XRE"/>
    <property type="match status" value="1"/>
</dbReference>
<organism evidence="2 3">
    <name type="scientific">Erwinia plantamica</name>
    <dbReference type="NCBI Taxonomy" id="3237104"/>
    <lineage>
        <taxon>Bacteria</taxon>
        <taxon>Pseudomonadati</taxon>
        <taxon>Pseudomonadota</taxon>
        <taxon>Gammaproteobacteria</taxon>
        <taxon>Enterobacterales</taxon>
        <taxon>Erwiniaceae</taxon>
        <taxon>Erwinia</taxon>
    </lineage>
</organism>
<dbReference type="InterPro" id="IPR001387">
    <property type="entry name" value="Cro/C1-type_HTH"/>
</dbReference>
<proteinExistence type="predicted"/>
<dbReference type="RefSeq" id="WP_394148303.1">
    <property type="nucleotide sequence ID" value="NZ_JBGCUC010000002.1"/>
</dbReference>
<dbReference type="PROSITE" id="PS50943">
    <property type="entry name" value="HTH_CROC1"/>
    <property type="match status" value="1"/>
</dbReference>
<name>A0ABW7CGB8_9GAMM</name>
<dbReference type="SUPFAM" id="SSF47413">
    <property type="entry name" value="lambda repressor-like DNA-binding domains"/>
    <property type="match status" value="1"/>
</dbReference>
<keyword evidence="3" id="KW-1185">Reference proteome</keyword>
<sequence length="198" mass="21938">MKTSALQRKNNIINNIDYIIKSRGETKVSFANRTGVTRATLYKILDGKVNNVQRSTITRIADFFGVSCEIIENHDLQSIELIENTLSPDGDKNPAAVPVIPQSAFLRCADKRVGQLVAHYPVTWFFGEVANTVALQVERNLGNLFFPGDVLIIKRHTPPQEKQLALFSSPTQALLVSDIYSGAEEASLLGAIIEERIQ</sequence>
<gene>
    <name evidence="2" type="ORF">AB3U87_02585</name>
</gene>
<evidence type="ECO:0000313" key="3">
    <source>
        <dbReference type="Proteomes" id="UP001605250"/>
    </source>
</evidence>
<reference evidence="2 3" key="1">
    <citation type="submission" date="2024-07" db="EMBL/GenBank/DDBJ databases">
        <title>Novel bacterial strain Erwinia sp. OPT-41 promoting growth of various crops.</title>
        <authorList>
            <person name="Egorshina A."/>
            <person name="Lukyantsev M.A."/>
            <person name="Golubev S.N."/>
            <person name="Muratova A.Y."/>
            <person name="Bulygina E.A."/>
        </authorList>
    </citation>
    <scope>NUCLEOTIDE SEQUENCE [LARGE SCALE GENOMIC DNA]</scope>
    <source>
        <strain evidence="2 3">OPT-41</strain>
    </source>
</reference>
<feature type="domain" description="HTH cro/C1-type" evidence="1">
    <location>
        <begin position="16"/>
        <end position="71"/>
    </location>
</feature>
<dbReference type="Proteomes" id="UP001605250">
    <property type="component" value="Unassembled WGS sequence"/>
</dbReference>
<dbReference type="EMBL" id="JBGCUC010000002">
    <property type="protein sequence ID" value="MFG6075246.1"/>
    <property type="molecule type" value="Genomic_DNA"/>
</dbReference>
<protein>
    <submittedName>
        <fullName evidence="2">Helix-turn-helix domain-containing protein</fullName>
    </submittedName>
</protein>
<evidence type="ECO:0000259" key="1">
    <source>
        <dbReference type="PROSITE" id="PS50943"/>
    </source>
</evidence>
<dbReference type="InterPro" id="IPR010982">
    <property type="entry name" value="Lambda_DNA-bd_dom_sf"/>
</dbReference>
<dbReference type="CDD" id="cd00093">
    <property type="entry name" value="HTH_XRE"/>
    <property type="match status" value="1"/>
</dbReference>